<dbReference type="InterPro" id="IPR028098">
    <property type="entry name" value="Glyco_trans_4-like_N"/>
</dbReference>
<dbReference type="Gene3D" id="3.40.50.2000">
    <property type="entry name" value="Glycogen Phosphorylase B"/>
    <property type="match status" value="2"/>
</dbReference>
<keyword evidence="4" id="KW-1185">Reference proteome</keyword>
<organism evidence="3 4">
    <name type="scientific">Dokdonia genika</name>
    <dbReference type="NCBI Taxonomy" id="308113"/>
    <lineage>
        <taxon>Bacteria</taxon>
        <taxon>Pseudomonadati</taxon>
        <taxon>Bacteroidota</taxon>
        <taxon>Flavobacteriia</taxon>
        <taxon>Flavobacteriales</taxon>
        <taxon>Flavobacteriaceae</taxon>
        <taxon>Dokdonia</taxon>
    </lineage>
</organism>
<evidence type="ECO:0000313" key="3">
    <source>
        <dbReference type="EMBL" id="MFC4691489.1"/>
    </source>
</evidence>
<dbReference type="Pfam" id="PF00534">
    <property type="entry name" value="Glycos_transf_1"/>
    <property type="match status" value="1"/>
</dbReference>
<feature type="domain" description="Glycosyltransferase subfamily 4-like N-terminal" evidence="2">
    <location>
        <begin position="30"/>
        <end position="170"/>
    </location>
</feature>
<protein>
    <submittedName>
        <fullName evidence="3">Glycosyltransferase family 4 protein</fullName>
    </submittedName>
</protein>
<dbReference type="Pfam" id="PF13579">
    <property type="entry name" value="Glyco_trans_4_4"/>
    <property type="match status" value="1"/>
</dbReference>
<accession>A0ABV9LC64</accession>
<dbReference type="PANTHER" id="PTHR45947">
    <property type="entry name" value="SULFOQUINOVOSYL TRANSFERASE SQD2"/>
    <property type="match status" value="1"/>
</dbReference>
<dbReference type="InterPro" id="IPR050194">
    <property type="entry name" value="Glycosyltransferase_grp1"/>
</dbReference>
<dbReference type="RefSeq" id="WP_380035457.1">
    <property type="nucleotide sequence ID" value="NZ_JBHSHB010000024.1"/>
</dbReference>
<dbReference type="EMBL" id="JBHSHB010000024">
    <property type="protein sequence ID" value="MFC4691489.1"/>
    <property type="molecule type" value="Genomic_DNA"/>
</dbReference>
<dbReference type="CDD" id="cd03808">
    <property type="entry name" value="GT4_CapM-like"/>
    <property type="match status" value="1"/>
</dbReference>
<dbReference type="InterPro" id="IPR001296">
    <property type="entry name" value="Glyco_trans_1"/>
</dbReference>
<proteinExistence type="predicted"/>
<reference evidence="4" key="1">
    <citation type="journal article" date="2019" name="Int. J. Syst. Evol. Microbiol.">
        <title>The Global Catalogue of Microorganisms (GCM) 10K type strain sequencing project: providing services to taxonomists for standard genome sequencing and annotation.</title>
        <authorList>
            <consortium name="The Broad Institute Genomics Platform"/>
            <consortium name="The Broad Institute Genome Sequencing Center for Infectious Disease"/>
            <person name="Wu L."/>
            <person name="Ma J."/>
        </authorList>
    </citation>
    <scope>NUCLEOTIDE SEQUENCE [LARGE SCALE GENOMIC DNA]</scope>
    <source>
        <strain evidence="4">CGMCC 4.7427</strain>
    </source>
</reference>
<evidence type="ECO:0000259" key="1">
    <source>
        <dbReference type="Pfam" id="PF00534"/>
    </source>
</evidence>
<evidence type="ECO:0000259" key="2">
    <source>
        <dbReference type="Pfam" id="PF13579"/>
    </source>
</evidence>
<dbReference type="SUPFAM" id="SSF53756">
    <property type="entry name" value="UDP-Glycosyltransferase/glycogen phosphorylase"/>
    <property type="match status" value="1"/>
</dbReference>
<comment type="caution">
    <text evidence="3">The sequence shown here is derived from an EMBL/GenBank/DDBJ whole genome shotgun (WGS) entry which is preliminary data.</text>
</comment>
<dbReference type="PANTHER" id="PTHR45947:SF3">
    <property type="entry name" value="SULFOQUINOVOSYL TRANSFERASE SQD2"/>
    <property type="match status" value="1"/>
</dbReference>
<feature type="domain" description="Glycosyl transferase family 1" evidence="1">
    <location>
        <begin position="196"/>
        <end position="359"/>
    </location>
</feature>
<name>A0ABV9LC64_9FLAO</name>
<gene>
    <name evidence="3" type="ORF">ACFO5T_13705</name>
</gene>
<evidence type="ECO:0000313" key="4">
    <source>
        <dbReference type="Proteomes" id="UP001595878"/>
    </source>
</evidence>
<sequence length="390" mass="43529">MSITKLIRITTVPISLDKLLEGQLAFMKEHYEVTAVSSQEEELKRVASKQGVPYFFLPLTRKITPIQDLKAVYRLYKFLKKEKPEIVHTHTPKAGIVGMLAARLAGVPLRLHTVAGLPLLEATGAKRKILDVVEKLTYRCATKVYPNAQGLKTIIEALNFTKNTKLKVIGKGSSNGIDTTYFSPDYESSDMVDVAKKLHISQSDFTFILVGRLVGDKGVNELVKAFVTVQEKHPETSLLLVGPLEEELDPLMPSTQQTIKTHSKIYTTGYVDDVRPYFAFAKALTFPSYREGFPNVVLQAGAMGLPSIVSDINGCNEIIVNNHNGLIVPVKSSSALEVAMCKLIEDKVLYDRTKANARSVITDSYERKEIWQALLEEYRELLNSLKTKKK</sequence>
<dbReference type="Proteomes" id="UP001595878">
    <property type="component" value="Unassembled WGS sequence"/>
</dbReference>